<comment type="caution">
    <text evidence="1">The sequence shown here is derived from an EMBL/GenBank/DDBJ whole genome shotgun (WGS) entry which is preliminary data.</text>
</comment>
<evidence type="ECO:0000313" key="2">
    <source>
        <dbReference type="Proteomes" id="UP001419268"/>
    </source>
</evidence>
<dbReference type="Proteomes" id="UP001419268">
    <property type="component" value="Unassembled WGS sequence"/>
</dbReference>
<reference evidence="1 2" key="1">
    <citation type="submission" date="2024-01" db="EMBL/GenBank/DDBJ databases">
        <title>Genome assemblies of Stephania.</title>
        <authorList>
            <person name="Yang L."/>
        </authorList>
    </citation>
    <scope>NUCLEOTIDE SEQUENCE [LARGE SCALE GENOMIC DNA]</scope>
    <source>
        <strain evidence="1">JXDWG</strain>
        <tissue evidence="1">Leaf</tissue>
    </source>
</reference>
<sequence length="80" mass="8990">MLAREGTAEKPLQVTTRTSMEAGEVSVLERRSERRGKRRVWDSEREWERWVVGGCSGGELKRVAFSMKAAWGTRQHGGGA</sequence>
<accession>A0AAP0PM59</accession>
<dbReference type="AlphaFoldDB" id="A0AAP0PM59"/>
<evidence type="ECO:0000313" key="1">
    <source>
        <dbReference type="EMBL" id="KAK9147624.1"/>
    </source>
</evidence>
<protein>
    <submittedName>
        <fullName evidence="1">Uncharacterized protein</fullName>
    </submittedName>
</protein>
<dbReference type="EMBL" id="JBBNAG010000003">
    <property type="protein sequence ID" value="KAK9147624.1"/>
    <property type="molecule type" value="Genomic_DNA"/>
</dbReference>
<proteinExistence type="predicted"/>
<keyword evidence="2" id="KW-1185">Reference proteome</keyword>
<organism evidence="1 2">
    <name type="scientific">Stephania cephalantha</name>
    <dbReference type="NCBI Taxonomy" id="152367"/>
    <lineage>
        <taxon>Eukaryota</taxon>
        <taxon>Viridiplantae</taxon>
        <taxon>Streptophyta</taxon>
        <taxon>Embryophyta</taxon>
        <taxon>Tracheophyta</taxon>
        <taxon>Spermatophyta</taxon>
        <taxon>Magnoliopsida</taxon>
        <taxon>Ranunculales</taxon>
        <taxon>Menispermaceae</taxon>
        <taxon>Menispermoideae</taxon>
        <taxon>Cissampelideae</taxon>
        <taxon>Stephania</taxon>
    </lineage>
</organism>
<gene>
    <name evidence="1" type="ORF">Scep_006381</name>
</gene>
<name>A0AAP0PM59_9MAGN</name>